<dbReference type="OrthoDB" id="7383979at2759"/>
<reference evidence="1" key="1">
    <citation type="submission" date="2020-08" db="EMBL/GenBank/DDBJ databases">
        <title>Genome sequencing and assembly of the red palm weevil Rhynchophorus ferrugineus.</title>
        <authorList>
            <person name="Dias G.B."/>
            <person name="Bergman C.M."/>
            <person name="Manee M."/>
        </authorList>
    </citation>
    <scope>NUCLEOTIDE SEQUENCE</scope>
    <source>
        <strain evidence="1">AA-2017</strain>
        <tissue evidence="1">Whole larva</tissue>
    </source>
</reference>
<dbReference type="AlphaFoldDB" id="A0A834HR66"/>
<name>A0A834HR66_RHYFE</name>
<accession>A0A834HR66</accession>
<protein>
    <submittedName>
        <fullName evidence="1">Uncharacterized protein</fullName>
    </submittedName>
</protein>
<comment type="caution">
    <text evidence="1">The sequence shown here is derived from an EMBL/GenBank/DDBJ whole genome shotgun (WGS) entry which is preliminary data.</text>
</comment>
<dbReference type="EMBL" id="JAACXV010014453">
    <property type="protein sequence ID" value="KAF7267182.1"/>
    <property type="molecule type" value="Genomic_DNA"/>
</dbReference>
<keyword evidence="2" id="KW-1185">Reference proteome</keyword>
<sequence>MRTYKRKTNRGSRTLDNVGYRKNKQLYTNEKEFTLESYLKKSTDIYYGLSLYETRKFAYEFAKKKTNKSLPDSCNTKVIAGEEWCEDGTTTPMDGIFCFECMNPIALVF</sequence>
<evidence type="ECO:0000313" key="1">
    <source>
        <dbReference type="EMBL" id="KAF7267182.1"/>
    </source>
</evidence>
<organism evidence="1 2">
    <name type="scientific">Rhynchophorus ferrugineus</name>
    <name type="common">Red palm weevil</name>
    <name type="synonym">Curculio ferrugineus</name>
    <dbReference type="NCBI Taxonomy" id="354439"/>
    <lineage>
        <taxon>Eukaryota</taxon>
        <taxon>Metazoa</taxon>
        <taxon>Ecdysozoa</taxon>
        <taxon>Arthropoda</taxon>
        <taxon>Hexapoda</taxon>
        <taxon>Insecta</taxon>
        <taxon>Pterygota</taxon>
        <taxon>Neoptera</taxon>
        <taxon>Endopterygota</taxon>
        <taxon>Coleoptera</taxon>
        <taxon>Polyphaga</taxon>
        <taxon>Cucujiformia</taxon>
        <taxon>Curculionidae</taxon>
        <taxon>Dryophthorinae</taxon>
        <taxon>Rhynchophorus</taxon>
    </lineage>
</organism>
<gene>
    <name evidence="1" type="ORF">GWI33_019563</name>
</gene>
<dbReference type="Proteomes" id="UP000625711">
    <property type="component" value="Unassembled WGS sequence"/>
</dbReference>
<proteinExistence type="predicted"/>
<evidence type="ECO:0000313" key="2">
    <source>
        <dbReference type="Proteomes" id="UP000625711"/>
    </source>
</evidence>